<evidence type="ECO:0000313" key="4">
    <source>
        <dbReference type="Proteomes" id="UP001085076"/>
    </source>
</evidence>
<gene>
    <name evidence="3" type="ORF">J5N97_019452</name>
</gene>
<protein>
    <recommendedName>
        <fullName evidence="2">Late embryogenesis abundant protein LEA-2 subgroup domain-containing protein</fullName>
    </recommendedName>
</protein>
<dbReference type="PANTHER" id="PTHR31852">
    <property type="entry name" value="LATE EMBRYOGENESIS ABUNDANT (LEA) HYDROXYPROLINE-RICH GLYCOPROTEIN FAMILY"/>
    <property type="match status" value="1"/>
</dbReference>
<keyword evidence="1" id="KW-0812">Transmembrane</keyword>
<organism evidence="3 4">
    <name type="scientific">Dioscorea zingiberensis</name>
    <dbReference type="NCBI Taxonomy" id="325984"/>
    <lineage>
        <taxon>Eukaryota</taxon>
        <taxon>Viridiplantae</taxon>
        <taxon>Streptophyta</taxon>
        <taxon>Embryophyta</taxon>
        <taxon>Tracheophyta</taxon>
        <taxon>Spermatophyta</taxon>
        <taxon>Magnoliopsida</taxon>
        <taxon>Liliopsida</taxon>
        <taxon>Dioscoreales</taxon>
        <taxon>Dioscoreaceae</taxon>
        <taxon>Dioscorea</taxon>
    </lineage>
</organism>
<dbReference type="EMBL" id="JAGGNH010000005">
    <property type="protein sequence ID" value="KAJ0971493.1"/>
    <property type="molecule type" value="Genomic_DNA"/>
</dbReference>
<dbReference type="AlphaFoldDB" id="A0A9D5HCW3"/>
<comment type="caution">
    <text evidence="3">The sequence shown here is derived from an EMBL/GenBank/DDBJ whole genome shotgun (WGS) entry which is preliminary data.</text>
</comment>
<dbReference type="InterPro" id="IPR004864">
    <property type="entry name" value="LEA_2"/>
</dbReference>
<feature type="domain" description="Late embryogenesis abundant protein LEA-2 subgroup" evidence="2">
    <location>
        <begin position="104"/>
        <end position="203"/>
    </location>
</feature>
<dbReference type="Proteomes" id="UP001085076">
    <property type="component" value="Miscellaneous, Linkage group lg05"/>
</dbReference>
<evidence type="ECO:0000256" key="1">
    <source>
        <dbReference type="SAM" id="Phobius"/>
    </source>
</evidence>
<dbReference type="InterPro" id="IPR055301">
    <property type="entry name" value="Lea14-like_2"/>
</dbReference>
<accession>A0A9D5HCW3</accession>
<reference evidence="3" key="1">
    <citation type="submission" date="2021-03" db="EMBL/GenBank/DDBJ databases">
        <authorList>
            <person name="Li Z."/>
            <person name="Yang C."/>
        </authorList>
    </citation>
    <scope>NUCLEOTIDE SEQUENCE</scope>
    <source>
        <strain evidence="3">Dzin_1.0</strain>
        <tissue evidence="3">Leaf</tissue>
    </source>
</reference>
<evidence type="ECO:0000259" key="2">
    <source>
        <dbReference type="Pfam" id="PF03168"/>
    </source>
</evidence>
<keyword evidence="1" id="KW-0472">Membrane</keyword>
<keyword evidence="4" id="KW-1185">Reference proteome</keyword>
<evidence type="ECO:0000313" key="3">
    <source>
        <dbReference type="EMBL" id="KAJ0971493.1"/>
    </source>
</evidence>
<dbReference type="Pfam" id="PF03168">
    <property type="entry name" value="LEA_2"/>
    <property type="match status" value="1"/>
</dbReference>
<dbReference type="OrthoDB" id="764273at2759"/>
<feature type="transmembrane region" description="Helical" evidence="1">
    <location>
        <begin position="41"/>
        <end position="67"/>
    </location>
</feature>
<reference evidence="3" key="2">
    <citation type="journal article" date="2022" name="Hortic Res">
        <title>The genome of Dioscorea zingiberensis sheds light on the biosynthesis, origin and evolution of the medicinally important diosgenin saponins.</title>
        <authorList>
            <person name="Li Y."/>
            <person name="Tan C."/>
            <person name="Li Z."/>
            <person name="Guo J."/>
            <person name="Li S."/>
            <person name="Chen X."/>
            <person name="Wang C."/>
            <person name="Dai X."/>
            <person name="Yang H."/>
            <person name="Song W."/>
            <person name="Hou L."/>
            <person name="Xu J."/>
            <person name="Tong Z."/>
            <person name="Xu A."/>
            <person name="Yuan X."/>
            <person name="Wang W."/>
            <person name="Yang Q."/>
            <person name="Chen L."/>
            <person name="Sun Z."/>
            <person name="Wang K."/>
            <person name="Pan B."/>
            <person name="Chen J."/>
            <person name="Bao Y."/>
            <person name="Liu F."/>
            <person name="Qi X."/>
            <person name="Gang D.R."/>
            <person name="Wen J."/>
            <person name="Li J."/>
        </authorList>
    </citation>
    <scope>NUCLEOTIDE SEQUENCE</scope>
    <source>
        <strain evidence="3">Dzin_1.0</strain>
    </source>
</reference>
<dbReference type="Gene3D" id="2.60.40.1820">
    <property type="match status" value="1"/>
</dbReference>
<keyword evidence="1" id="KW-1133">Transmembrane helix</keyword>
<name>A0A9D5HCW3_9LILI</name>
<sequence length="224" mass="24226">MPSSDQDQVTPLAFAAIHPTTTNDEEDPSTKPRRRLLRRRCVLCCATCTTVLVLIAIIIVILAFTVFKVKEPKMTMNSMTIQGLSAITRSSSASGFNVTVVADISVKNPNAASFKFGSSTTSVYYKDGLVGLAYGPPGNARAHRTFRVNVTVDVMGDQLVGDVDLMAEVMGGVVGMKSSTMVGGRVKILGIFKHHVDVMMNCSMSIAVLNQSILDQNCNHRVWL</sequence>
<proteinExistence type="predicted"/>